<evidence type="ECO:0000313" key="3">
    <source>
        <dbReference type="Proteomes" id="UP001146120"/>
    </source>
</evidence>
<accession>A0AAV2ZAQ3</accession>
<dbReference type="InterPro" id="IPR036703">
    <property type="entry name" value="MOB_kinase_act_sf"/>
</dbReference>
<dbReference type="AlphaFoldDB" id="A0AAV2ZAQ3"/>
<feature type="region of interest" description="Disordered" evidence="1">
    <location>
        <begin position="55"/>
        <end position="114"/>
    </location>
</feature>
<dbReference type="Pfam" id="PF03637">
    <property type="entry name" value="Mob1_phocein"/>
    <property type="match status" value="1"/>
</dbReference>
<reference evidence="2" key="2">
    <citation type="journal article" date="2023" name="Microbiol Resour">
        <title>Decontamination and Annotation of the Draft Genome Sequence of the Oomycete Lagenidium giganteum ARSEF 373.</title>
        <authorList>
            <person name="Morgan W.R."/>
            <person name="Tartar A."/>
        </authorList>
    </citation>
    <scope>NUCLEOTIDE SEQUENCE</scope>
    <source>
        <strain evidence="2">ARSEF 373</strain>
    </source>
</reference>
<sequence length="278" mass="30488">MKRERPHHPSVACMNVVPTPVGMGLEIAHAQRHHDDCSVVHKRIRALPMGSAKQVQASSGFGSSNLSNSSNNNSNNGSMSLHAHAMQQAKGGATLHGTAQDGSNKVGGTPTSSSPATQLQFYGFFSTTAFDRSYMSPTEAIVLAAEMAADLYGEVSMLMQLLSDIRVQNDETKAIDELMRRIGAFCGDNSRLPMSTEEAAMHASTIKSVYSGLVRVYVFLFQRYLREFTVLDVAELLTASWQRLLAFAAEYKILEEDFIHKVFEFVHKVIDACNVATH</sequence>
<comment type="caution">
    <text evidence="2">The sequence shown here is derived from an EMBL/GenBank/DDBJ whole genome shotgun (WGS) entry which is preliminary data.</text>
</comment>
<dbReference type="InterPro" id="IPR005301">
    <property type="entry name" value="MOB_kinase_act_fam"/>
</dbReference>
<proteinExistence type="predicted"/>
<dbReference type="Gene3D" id="1.20.140.30">
    <property type="entry name" value="MOB kinase activator"/>
    <property type="match status" value="1"/>
</dbReference>
<feature type="compositionally biased region" description="Low complexity" evidence="1">
    <location>
        <begin position="58"/>
        <end position="80"/>
    </location>
</feature>
<evidence type="ECO:0000256" key="1">
    <source>
        <dbReference type="SAM" id="MobiDB-lite"/>
    </source>
</evidence>
<evidence type="ECO:0000313" key="2">
    <source>
        <dbReference type="EMBL" id="DBA03381.1"/>
    </source>
</evidence>
<reference evidence="2" key="1">
    <citation type="submission" date="2022-11" db="EMBL/GenBank/DDBJ databases">
        <authorList>
            <person name="Morgan W.R."/>
            <person name="Tartar A."/>
        </authorList>
    </citation>
    <scope>NUCLEOTIDE SEQUENCE</scope>
    <source>
        <strain evidence="2">ARSEF 373</strain>
    </source>
</reference>
<gene>
    <name evidence="2" type="ORF">N0F65_004658</name>
</gene>
<name>A0AAV2ZAQ3_9STRA</name>
<dbReference type="EMBL" id="DAKRPA010000020">
    <property type="protein sequence ID" value="DBA03381.1"/>
    <property type="molecule type" value="Genomic_DNA"/>
</dbReference>
<dbReference type="Proteomes" id="UP001146120">
    <property type="component" value="Unassembled WGS sequence"/>
</dbReference>
<protein>
    <submittedName>
        <fullName evidence="2">Uncharacterized protein</fullName>
    </submittedName>
</protein>
<organism evidence="2 3">
    <name type="scientific">Lagenidium giganteum</name>
    <dbReference type="NCBI Taxonomy" id="4803"/>
    <lineage>
        <taxon>Eukaryota</taxon>
        <taxon>Sar</taxon>
        <taxon>Stramenopiles</taxon>
        <taxon>Oomycota</taxon>
        <taxon>Peronosporomycetes</taxon>
        <taxon>Pythiales</taxon>
        <taxon>Pythiaceae</taxon>
    </lineage>
</organism>
<keyword evidence="3" id="KW-1185">Reference proteome</keyword>